<accession>A0A8S1HU85</accession>
<proteinExistence type="predicted"/>
<dbReference type="Proteomes" id="UP000835052">
    <property type="component" value="Unassembled WGS sequence"/>
</dbReference>
<name>A0A8S1HU85_9PELO</name>
<keyword evidence="2" id="KW-1185">Reference proteome</keyword>
<organism evidence="1 2">
    <name type="scientific">Caenorhabditis auriculariae</name>
    <dbReference type="NCBI Taxonomy" id="2777116"/>
    <lineage>
        <taxon>Eukaryota</taxon>
        <taxon>Metazoa</taxon>
        <taxon>Ecdysozoa</taxon>
        <taxon>Nematoda</taxon>
        <taxon>Chromadorea</taxon>
        <taxon>Rhabditida</taxon>
        <taxon>Rhabditina</taxon>
        <taxon>Rhabditomorpha</taxon>
        <taxon>Rhabditoidea</taxon>
        <taxon>Rhabditidae</taxon>
        <taxon>Peloderinae</taxon>
        <taxon>Caenorhabditis</taxon>
    </lineage>
</organism>
<gene>
    <name evidence="1" type="ORF">CAUJ_LOCUS13650</name>
</gene>
<evidence type="ECO:0000313" key="1">
    <source>
        <dbReference type="EMBL" id="CAD6197741.1"/>
    </source>
</evidence>
<evidence type="ECO:0000313" key="2">
    <source>
        <dbReference type="Proteomes" id="UP000835052"/>
    </source>
</evidence>
<comment type="caution">
    <text evidence="1">The sequence shown here is derived from an EMBL/GenBank/DDBJ whole genome shotgun (WGS) entry which is preliminary data.</text>
</comment>
<dbReference type="EMBL" id="CAJGYM010000103">
    <property type="protein sequence ID" value="CAD6197741.1"/>
    <property type="molecule type" value="Genomic_DNA"/>
</dbReference>
<sequence length="101" mass="11222">MFAIKRPPETSYLIVKRKSQEQKIASHSLERLPQEQKTTFLARRTAFFPRAALDVSVVVISHSSSSGLTKSSVGQTPPDAVAFLSVKRYSSIPFPTFLRVA</sequence>
<reference evidence="1" key="1">
    <citation type="submission" date="2020-10" db="EMBL/GenBank/DDBJ databases">
        <authorList>
            <person name="Kikuchi T."/>
        </authorList>
    </citation>
    <scope>NUCLEOTIDE SEQUENCE</scope>
    <source>
        <strain evidence="1">NKZ352</strain>
    </source>
</reference>
<protein>
    <submittedName>
        <fullName evidence="1">Uncharacterized protein</fullName>
    </submittedName>
</protein>
<dbReference type="AlphaFoldDB" id="A0A8S1HU85"/>